<proteinExistence type="predicted"/>
<sequence length="154" mass="17818">MTTQPSFLNAPNYKYQNDSDNSNFQPAYVHIGFVHMLGELKGVRLYRYYTEKDELRVVADFGGGEYMDFDGEQQLDFSMLLTACAIMNCAYDSARGKGVSVDFMNIFYTTRNERSYEIAEKEHLEKIKILSWADLVEGLHWRTMTVTFGCDLQE</sequence>
<dbReference type="AlphaFoldDB" id="A0A6C0HLB1"/>
<protein>
    <submittedName>
        <fullName evidence="1">Uncharacterized protein</fullName>
    </submittedName>
</protein>
<name>A0A6C0HLB1_9ZZZZ</name>
<reference evidence="1" key="1">
    <citation type="journal article" date="2020" name="Nature">
        <title>Giant virus diversity and host interactions through global metagenomics.</title>
        <authorList>
            <person name="Schulz F."/>
            <person name="Roux S."/>
            <person name="Paez-Espino D."/>
            <person name="Jungbluth S."/>
            <person name="Walsh D.A."/>
            <person name="Denef V.J."/>
            <person name="McMahon K.D."/>
            <person name="Konstantinidis K.T."/>
            <person name="Eloe-Fadrosh E.A."/>
            <person name="Kyrpides N.C."/>
            <person name="Woyke T."/>
        </authorList>
    </citation>
    <scope>NUCLEOTIDE SEQUENCE</scope>
    <source>
        <strain evidence="1">GVMAG-M-3300023184-135</strain>
    </source>
</reference>
<accession>A0A6C0HLB1</accession>
<dbReference type="EMBL" id="MN739976">
    <property type="protein sequence ID" value="QHT80935.1"/>
    <property type="molecule type" value="Genomic_DNA"/>
</dbReference>
<organism evidence="1">
    <name type="scientific">viral metagenome</name>
    <dbReference type="NCBI Taxonomy" id="1070528"/>
    <lineage>
        <taxon>unclassified sequences</taxon>
        <taxon>metagenomes</taxon>
        <taxon>organismal metagenomes</taxon>
    </lineage>
</organism>
<evidence type="ECO:0000313" key="1">
    <source>
        <dbReference type="EMBL" id="QHT80935.1"/>
    </source>
</evidence>